<keyword evidence="2" id="KW-1185">Reference proteome</keyword>
<organism evidence="1 2">
    <name type="scientific">Psychrosphaera algicola</name>
    <dbReference type="NCBI Taxonomy" id="3023714"/>
    <lineage>
        <taxon>Bacteria</taxon>
        <taxon>Pseudomonadati</taxon>
        <taxon>Pseudomonadota</taxon>
        <taxon>Gammaproteobacteria</taxon>
        <taxon>Alteromonadales</taxon>
        <taxon>Pseudoalteromonadaceae</taxon>
        <taxon>Psychrosphaera</taxon>
    </lineage>
</organism>
<dbReference type="Proteomes" id="UP001528411">
    <property type="component" value="Unassembled WGS sequence"/>
</dbReference>
<dbReference type="InterPro" id="IPR028228">
    <property type="entry name" value="Imm53"/>
</dbReference>
<proteinExistence type="predicted"/>
<dbReference type="RefSeq" id="WP_272180785.1">
    <property type="nucleotide sequence ID" value="NZ_JAQOMS010000002.1"/>
</dbReference>
<sequence>MNRLSDLMLWYSNNCNDDWEHSYGVKIDTIDNPGWSLQVDLNGTVLERAPFSDIEIERTEHDWIHCSKNNNQFIAVGGAKNLEEMLSIFLDWAAGS</sequence>
<comment type="caution">
    <text evidence="1">The sequence shown here is derived from an EMBL/GenBank/DDBJ whole genome shotgun (WGS) entry which is preliminary data.</text>
</comment>
<evidence type="ECO:0000313" key="2">
    <source>
        <dbReference type="Proteomes" id="UP001528411"/>
    </source>
</evidence>
<reference evidence="1 2" key="1">
    <citation type="submission" date="2023-01" db="EMBL/GenBank/DDBJ databases">
        <title>Psychrosphaera sp. nov., isolated from marine algae.</title>
        <authorList>
            <person name="Bayburt H."/>
            <person name="Choi B.J."/>
            <person name="Kim J.M."/>
            <person name="Choi D.G."/>
            <person name="Jeon C.O."/>
        </authorList>
    </citation>
    <scope>NUCLEOTIDE SEQUENCE [LARGE SCALE GENOMIC DNA]</scope>
    <source>
        <strain evidence="1 2">G1-22</strain>
    </source>
</reference>
<name>A0ABT5FE41_9GAMM</name>
<evidence type="ECO:0000313" key="1">
    <source>
        <dbReference type="EMBL" id="MDC2889329.1"/>
    </source>
</evidence>
<accession>A0ABT5FE41</accession>
<gene>
    <name evidence="1" type="ORF">PN838_11735</name>
</gene>
<protein>
    <submittedName>
        <fullName evidence="1">Immunity 53 family protein</fullName>
    </submittedName>
</protein>
<dbReference type="EMBL" id="JAQOMS010000002">
    <property type="protein sequence ID" value="MDC2889329.1"/>
    <property type="molecule type" value="Genomic_DNA"/>
</dbReference>
<dbReference type="Pfam" id="PF15580">
    <property type="entry name" value="Imm53"/>
    <property type="match status" value="1"/>
</dbReference>